<dbReference type="OrthoDB" id="341421at2759"/>
<evidence type="ECO:0000313" key="4">
    <source>
        <dbReference type="EMBL" id="EGN92455.1"/>
    </source>
</evidence>
<dbReference type="CDD" id="cd19177">
    <property type="entry name" value="SET_SETD4"/>
    <property type="match status" value="1"/>
</dbReference>
<dbReference type="AlphaFoldDB" id="F8QGX3"/>
<accession>F8QGX3</accession>
<dbReference type="OMA" id="DECFITY"/>
<name>F8QGX3_SERL3</name>
<evidence type="ECO:0000256" key="1">
    <source>
        <dbReference type="ARBA" id="ARBA00022603"/>
    </source>
</evidence>
<evidence type="ECO:0000313" key="5">
    <source>
        <dbReference type="Proteomes" id="UP000008063"/>
    </source>
</evidence>
<reference evidence="5" key="1">
    <citation type="journal article" date="2011" name="Science">
        <title>The plant cell wall-decomposing machinery underlies the functional diversity of forest fungi.</title>
        <authorList>
            <person name="Eastwood D.C."/>
            <person name="Floudas D."/>
            <person name="Binder M."/>
            <person name="Majcherczyk A."/>
            <person name="Schneider P."/>
            <person name="Aerts A."/>
            <person name="Asiegbu F.O."/>
            <person name="Baker S.E."/>
            <person name="Barry K."/>
            <person name="Bendiksby M."/>
            <person name="Blumentritt M."/>
            <person name="Coutinho P.M."/>
            <person name="Cullen D."/>
            <person name="de Vries R.P."/>
            <person name="Gathman A."/>
            <person name="Goodell B."/>
            <person name="Henrissat B."/>
            <person name="Ihrmark K."/>
            <person name="Kauserud H."/>
            <person name="Kohler A."/>
            <person name="LaButti K."/>
            <person name="Lapidus A."/>
            <person name="Lavin J.L."/>
            <person name="Lee Y.-H."/>
            <person name="Lindquist E."/>
            <person name="Lilly W."/>
            <person name="Lucas S."/>
            <person name="Morin E."/>
            <person name="Murat C."/>
            <person name="Oguiza J.A."/>
            <person name="Park J."/>
            <person name="Pisabarro A.G."/>
            <person name="Riley R."/>
            <person name="Rosling A."/>
            <person name="Salamov A."/>
            <person name="Schmidt O."/>
            <person name="Schmutz J."/>
            <person name="Skrede I."/>
            <person name="Stenlid J."/>
            <person name="Wiebenga A."/>
            <person name="Xie X."/>
            <person name="Kuees U."/>
            <person name="Hibbett D.S."/>
            <person name="Hoffmeister D."/>
            <person name="Hoegberg N."/>
            <person name="Martin F."/>
            <person name="Grigoriev I.V."/>
            <person name="Watkinson S.C."/>
        </authorList>
    </citation>
    <scope>NUCLEOTIDE SEQUENCE [LARGE SCALE GENOMIC DNA]</scope>
    <source>
        <strain evidence="5">strain S7.3</strain>
    </source>
</reference>
<proteinExistence type="predicted"/>
<keyword evidence="5" id="KW-1185">Reference proteome</keyword>
<dbReference type="InterPro" id="IPR050600">
    <property type="entry name" value="SETD3_SETD6_MTase"/>
</dbReference>
<gene>
    <name evidence="4" type="ORF">SERLA73DRAFT_99277</name>
</gene>
<evidence type="ECO:0000256" key="3">
    <source>
        <dbReference type="ARBA" id="ARBA00022691"/>
    </source>
</evidence>
<dbReference type="Gene3D" id="3.90.1410.10">
    <property type="entry name" value="set domain protein methyltransferase, domain 1"/>
    <property type="match status" value="1"/>
</dbReference>
<dbReference type="GO" id="GO:0032259">
    <property type="term" value="P:methylation"/>
    <property type="evidence" value="ECO:0007669"/>
    <property type="project" value="UniProtKB-KW"/>
</dbReference>
<dbReference type="EMBL" id="GL945504">
    <property type="protein sequence ID" value="EGN92455.1"/>
    <property type="molecule type" value="Genomic_DNA"/>
</dbReference>
<dbReference type="eggNOG" id="KOG1337">
    <property type="taxonomic scope" value="Eukaryota"/>
</dbReference>
<dbReference type="PANTHER" id="PTHR13271">
    <property type="entry name" value="UNCHARACTERIZED PUTATIVE METHYLTRANSFERASE"/>
    <property type="match status" value="1"/>
</dbReference>
<dbReference type="PANTHER" id="PTHR13271:SF47">
    <property type="entry name" value="ACTIN-HISTIDINE N-METHYLTRANSFERASE"/>
    <property type="match status" value="1"/>
</dbReference>
<dbReference type="HOGENOM" id="CLU_041939_2_1_1"/>
<dbReference type="STRING" id="936435.F8QGX3"/>
<dbReference type="FunCoup" id="F8QGX3">
    <property type="interactions" value="107"/>
</dbReference>
<dbReference type="GO" id="GO:0016279">
    <property type="term" value="F:protein-lysine N-methyltransferase activity"/>
    <property type="evidence" value="ECO:0007669"/>
    <property type="project" value="InterPro"/>
</dbReference>
<dbReference type="InParanoid" id="F8QGX3"/>
<dbReference type="SUPFAM" id="SSF82199">
    <property type="entry name" value="SET domain"/>
    <property type="match status" value="1"/>
</dbReference>
<sequence length="450" mass="51307">MKTEGGKLIVECRARSNAGNGLFAVNECPPSSLLFTIPANALLNIRTLKPHYPARHFAKLTAVQLISLHLMLHRPHGGQDSLDPLFGPYISVLPHDFSGHPLSWKTKVEKHPGSSKKEEELLHKLPPNVDFALEKLSTRFWEDWNIVSTLMVQDPSFQKARNSDSLSHISDALTNFLWAWLNVNTRSVYHRLKSSKSDPDNLTMCPILDFANHTADLPHMTLVPTQAEIWNTIPKKMHGEDLAFLSPSDAILSAGEELYLTYGAHSNRTLFVEYGFVIDIIDDDKFHGEIDVQDVLEGVLQVTPSDYLVTKNILEEEGYWGDWTLHCSPTYVYPSYRLISALRLHHLISTRNKENLLHDEVLQPWRDVISGRRDIISEDNEVGWRQTLVDICTAIIKRAKNVFENNTVSSIDVEGCPWFSYMDKSIMMLWREELLVARSVRQSVLQGREF</sequence>
<dbReference type="Proteomes" id="UP000008063">
    <property type="component" value="Unassembled WGS sequence"/>
</dbReference>
<evidence type="ECO:0008006" key="6">
    <source>
        <dbReference type="Google" id="ProtNLM"/>
    </source>
</evidence>
<keyword evidence="1" id="KW-0489">Methyltransferase</keyword>
<dbReference type="InterPro" id="IPR044429">
    <property type="entry name" value="SETD4_SET"/>
</dbReference>
<dbReference type="InterPro" id="IPR046341">
    <property type="entry name" value="SET_dom_sf"/>
</dbReference>
<organism evidence="5">
    <name type="scientific">Serpula lacrymans var. lacrymans (strain S7.3)</name>
    <name type="common">Dry rot fungus</name>
    <dbReference type="NCBI Taxonomy" id="936435"/>
    <lineage>
        <taxon>Eukaryota</taxon>
        <taxon>Fungi</taxon>
        <taxon>Dikarya</taxon>
        <taxon>Basidiomycota</taxon>
        <taxon>Agaricomycotina</taxon>
        <taxon>Agaricomycetes</taxon>
        <taxon>Agaricomycetidae</taxon>
        <taxon>Boletales</taxon>
        <taxon>Coniophorineae</taxon>
        <taxon>Serpulaceae</taxon>
        <taxon>Serpula</taxon>
    </lineage>
</organism>
<evidence type="ECO:0000256" key="2">
    <source>
        <dbReference type="ARBA" id="ARBA00022679"/>
    </source>
</evidence>
<keyword evidence="2" id="KW-0808">Transferase</keyword>
<protein>
    <recommendedName>
        <fullName evidence="6">SET domain-containing protein</fullName>
    </recommendedName>
</protein>
<keyword evidence="3" id="KW-0949">S-adenosyl-L-methionine</keyword>